<evidence type="ECO:0000313" key="3">
    <source>
        <dbReference type="Proteomes" id="UP000773614"/>
    </source>
</evidence>
<keyword evidence="1" id="KW-0812">Transmembrane</keyword>
<reference evidence="2" key="1">
    <citation type="submission" date="2019-03" db="EMBL/GenBank/DDBJ databases">
        <title>Afifella sp. nov., isolated from activated sludge.</title>
        <authorList>
            <person name="Li Q."/>
            <person name="Liu Y."/>
        </authorList>
    </citation>
    <scope>NUCLEOTIDE SEQUENCE</scope>
    <source>
        <strain evidence="2">L72</strain>
    </source>
</reference>
<feature type="transmembrane region" description="Helical" evidence="1">
    <location>
        <begin position="287"/>
        <end position="307"/>
    </location>
</feature>
<evidence type="ECO:0000313" key="2">
    <source>
        <dbReference type="EMBL" id="MYZ47359.1"/>
    </source>
</evidence>
<keyword evidence="1" id="KW-1133">Transmembrane helix</keyword>
<feature type="transmembrane region" description="Helical" evidence="1">
    <location>
        <begin position="178"/>
        <end position="196"/>
    </location>
</feature>
<organism evidence="2 3">
    <name type="scientific">Propylenella binzhouense</name>
    <dbReference type="NCBI Taxonomy" id="2555902"/>
    <lineage>
        <taxon>Bacteria</taxon>
        <taxon>Pseudomonadati</taxon>
        <taxon>Pseudomonadota</taxon>
        <taxon>Alphaproteobacteria</taxon>
        <taxon>Hyphomicrobiales</taxon>
        <taxon>Propylenellaceae</taxon>
        <taxon>Propylenella</taxon>
    </lineage>
</organism>
<feature type="transmembrane region" description="Helical" evidence="1">
    <location>
        <begin position="109"/>
        <end position="129"/>
    </location>
</feature>
<keyword evidence="3" id="KW-1185">Reference proteome</keyword>
<dbReference type="Pfam" id="PF13687">
    <property type="entry name" value="DUF4153"/>
    <property type="match status" value="1"/>
</dbReference>
<proteinExistence type="predicted"/>
<dbReference type="InterPro" id="IPR025291">
    <property type="entry name" value="DUF4153"/>
</dbReference>
<feature type="transmembrane region" description="Helical" evidence="1">
    <location>
        <begin position="53"/>
        <end position="74"/>
    </location>
</feature>
<keyword evidence="1" id="KW-0472">Membrane</keyword>
<feature type="transmembrane region" description="Helical" evidence="1">
    <location>
        <begin position="141"/>
        <end position="166"/>
    </location>
</feature>
<comment type="caution">
    <text evidence="2">The sequence shown here is derived from an EMBL/GenBank/DDBJ whole genome shotgun (WGS) entry which is preliminary data.</text>
</comment>
<feature type="transmembrane region" description="Helical" evidence="1">
    <location>
        <begin position="348"/>
        <end position="368"/>
    </location>
</feature>
<dbReference type="AlphaFoldDB" id="A0A964WSV3"/>
<evidence type="ECO:0000256" key="1">
    <source>
        <dbReference type="SAM" id="Phobius"/>
    </source>
</evidence>
<dbReference type="RefSeq" id="WP_161139707.1">
    <property type="nucleotide sequence ID" value="NZ_SPKJ01000013.1"/>
</dbReference>
<feature type="transmembrane region" description="Helical" evidence="1">
    <location>
        <begin position="86"/>
        <end position="103"/>
    </location>
</feature>
<feature type="transmembrane region" description="Helical" evidence="1">
    <location>
        <begin position="21"/>
        <end position="41"/>
    </location>
</feature>
<accession>A0A964WSV3</accession>
<dbReference type="OrthoDB" id="9812996at2"/>
<name>A0A964WSV3_9HYPH</name>
<feature type="transmembrane region" description="Helical" evidence="1">
    <location>
        <begin position="319"/>
        <end position="336"/>
    </location>
</feature>
<gene>
    <name evidence="2" type="ORF">E4O86_06500</name>
</gene>
<feature type="transmembrane region" description="Helical" evidence="1">
    <location>
        <begin position="216"/>
        <end position="236"/>
    </location>
</feature>
<feature type="transmembrane region" description="Helical" evidence="1">
    <location>
        <begin position="256"/>
        <end position="275"/>
    </location>
</feature>
<dbReference type="Proteomes" id="UP000773614">
    <property type="component" value="Unassembled WGS sequence"/>
</dbReference>
<sequence>MSLRLGAFRRLWAAPGDLAAGLARFPVTVVAIAALTAVGNWQVADPNALSPKLLERLALAMGSAALAGLVAVLLAESRRMAAGRRVLASVLAGLAAAAATWWAEQLMIAPLAVAGALFLLVPLAAYSGARSAGFWAFVWRLINVSALALVTVAVFLAGVSAILASVEYLFEVDLPGDTYGHIWVTGLGFVGPLFALSQIPRTMPDTDSVDPGDLIVAGIAVLSDFVAVPLLVAYALLLHVYGLKILLTGELPKNQIGWMVLSFGSAVLLLRLAADPFEAFARASTRLFLRCWPVILPGPLLLLAYAVSVRIGSAGMTPRRYALALFALFLVIVLAAQAFRRLRRDIRVIPAAAALLLLLGSFGPWGMIATTVGSQTERLAAVLARSAASGEGGVATGAPLDRAAAAEVRSILSLLDEVGRLDAVASLAPDIVPALGLPERRDRLERVAAALGAAPVQVTSPAGLSYSADQSARGPVSVAGYDIVVPWLEWGMSAPAVAIAVAGRELQVRTEEGGLVFEQDGASLRIAEADIVAALANRAVPGPLFLEHDLGGRRIGMLFETVASPGPGGNGLAGRFLLFLRAGDWTGPL</sequence>
<protein>
    <submittedName>
        <fullName evidence="2">DUF4153 domain-containing protein</fullName>
    </submittedName>
</protein>
<dbReference type="EMBL" id="SPKJ01000013">
    <property type="protein sequence ID" value="MYZ47359.1"/>
    <property type="molecule type" value="Genomic_DNA"/>
</dbReference>